<feature type="domain" description="HTH LytTR-type" evidence="4">
    <location>
        <begin position="152"/>
        <end position="247"/>
    </location>
</feature>
<dbReference type="SUPFAM" id="SSF52172">
    <property type="entry name" value="CheY-like"/>
    <property type="match status" value="1"/>
</dbReference>
<feature type="modified residue" description="4-aspartylphosphate" evidence="2">
    <location>
        <position position="56"/>
    </location>
</feature>
<dbReference type="PANTHER" id="PTHR37299">
    <property type="entry name" value="TRANSCRIPTIONAL REGULATOR-RELATED"/>
    <property type="match status" value="1"/>
</dbReference>
<comment type="caution">
    <text evidence="5">The sequence shown here is derived from an EMBL/GenBank/DDBJ whole genome shotgun (WGS) entry which is preliminary data.</text>
</comment>
<gene>
    <name evidence="5" type="ORF">GCM10009105_37000</name>
</gene>
<evidence type="ECO:0000256" key="1">
    <source>
        <dbReference type="ARBA" id="ARBA00023012"/>
    </source>
</evidence>
<evidence type="ECO:0000259" key="4">
    <source>
        <dbReference type="PROSITE" id="PS50930"/>
    </source>
</evidence>
<dbReference type="EMBL" id="BAAAEU010000028">
    <property type="protein sequence ID" value="GAA0724310.1"/>
    <property type="molecule type" value="Genomic_DNA"/>
</dbReference>
<dbReference type="InterPro" id="IPR046947">
    <property type="entry name" value="LytR-like"/>
</dbReference>
<evidence type="ECO:0000313" key="5">
    <source>
        <dbReference type="EMBL" id="GAA0724310.1"/>
    </source>
</evidence>
<dbReference type="SMART" id="SM00448">
    <property type="entry name" value="REC"/>
    <property type="match status" value="1"/>
</dbReference>
<dbReference type="PROSITE" id="PS50110">
    <property type="entry name" value="RESPONSE_REGULATORY"/>
    <property type="match status" value="1"/>
</dbReference>
<name>A0ABP3UA49_9GAMM</name>
<organism evidence="5 6">
    <name type="scientific">Dokdonella soli</name>
    <dbReference type="NCBI Taxonomy" id="529810"/>
    <lineage>
        <taxon>Bacteria</taxon>
        <taxon>Pseudomonadati</taxon>
        <taxon>Pseudomonadota</taxon>
        <taxon>Gammaproteobacteria</taxon>
        <taxon>Lysobacterales</taxon>
        <taxon>Rhodanobacteraceae</taxon>
        <taxon>Dokdonella</taxon>
    </lineage>
</organism>
<dbReference type="RefSeq" id="WP_343793980.1">
    <property type="nucleotide sequence ID" value="NZ_BAAAEU010000028.1"/>
</dbReference>
<protein>
    <submittedName>
        <fullName evidence="5">LytTR family DNA-binding domain-containing protein</fullName>
    </submittedName>
</protein>
<evidence type="ECO:0000256" key="2">
    <source>
        <dbReference type="PROSITE-ProRule" id="PRU00169"/>
    </source>
</evidence>
<dbReference type="PANTHER" id="PTHR37299:SF1">
    <property type="entry name" value="STAGE 0 SPORULATION PROTEIN A HOMOLOG"/>
    <property type="match status" value="1"/>
</dbReference>
<reference evidence="6" key="1">
    <citation type="journal article" date="2019" name="Int. J. Syst. Evol. Microbiol.">
        <title>The Global Catalogue of Microorganisms (GCM) 10K type strain sequencing project: providing services to taxonomists for standard genome sequencing and annotation.</title>
        <authorList>
            <consortium name="The Broad Institute Genomics Platform"/>
            <consortium name="The Broad Institute Genome Sequencing Center for Infectious Disease"/>
            <person name="Wu L."/>
            <person name="Ma J."/>
        </authorList>
    </citation>
    <scope>NUCLEOTIDE SEQUENCE [LARGE SCALE GENOMIC DNA]</scope>
    <source>
        <strain evidence="6">JCM 15421</strain>
    </source>
</reference>
<dbReference type="InterPro" id="IPR007492">
    <property type="entry name" value="LytTR_DNA-bd_dom"/>
</dbReference>
<keyword evidence="6" id="KW-1185">Reference proteome</keyword>
<feature type="domain" description="Response regulatory" evidence="3">
    <location>
        <begin position="5"/>
        <end position="117"/>
    </location>
</feature>
<dbReference type="InterPro" id="IPR001789">
    <property type="entry name" value="Sig_transdc_resp-reg_receiver"/>
</dbReference>
<accession>A0ABP3UA49</accession>
<dbReference type="SMART" id="SM00850">
    <property type="entry name" value="LytTR"/>
    <property type="match status" value="1"/>
</dbReference>
<dbReference type="Proteomes" id="UP001501523">
    <property type="component" value="Unassembled WGS sequence"/>
</dbReference>
<evidence type="ECO:0000313" key="6">
    <source>
        <dbReference type="Proteomes" id="UP001501523"/>
    </source>
</evidence>
<proteinExistence type="predicted"/>
<dbReference type="Gene3D" id="3.40.50.2300">
    <property type="match status" value="1"/>
</dbReference>
<keyword evidence="5" id="KW-0238">DNA-binding</keyword>
<dbReference type="GO" id="GO:0003677">
    <property type="term" value="F:DNA binding"/>
    <property type="evidence" value="ECO:0007669"/>
    <property type="project" value="UniProtKB-KW"/>
</dbReference>
<dbReference type="Gene3D" id="2.40.50.1020">
    <property type="entry name" value="LytTr DNA-binding domain"/>
    <property type="match status" value="1"/>
</dbReference>
<dbReference type="PROSITE" id="PS50930">
    <property type="entry name" value="HTH_LYTTR"/>
    <property type="match status" value="1"/>
</dbReference>
<dbReference type="Pfam" id="PF00072">
    <property type="entry name" value="Response_reg"/>
    <property type="match status" value="1"/>
</dbReference>
<keyword evidence="2" id="KW-0597">Phosphoprotein</keyword>
<evidence type="ECO:0000259" key="3">
    <source>
        <dbReference type="PROSITE" id="PS50110"/>
    </source>
</evidence>
<dbReference type="InterPro" id="IPR011006">
    <property type="entry name" value="CheY-like_superfamily"/>
</dbReference>
<dbReference type="Pfam" id="PF04397">
    <property type="entry name" value="LytTR"/>
    <property type="match status" value="1"/>
</dbReference>
<sequence>MAEIRVAIVEDEPPARAKLRRLLAEHASYRIVAEAEDVAGGLTALRNDKPDLLFLDIQLGSESGFDLLVRASPPYPLIVFTTAFHEHALRAFEFAALDYLLKPFDRERFARTLARVAERLAERREGEGDAADEERLRRLGPGLVRAPRLSRIVVHERGRSLIVPVEEVQRLSASGNYVEVHTASRRHLVRATLSRLAQRLEPSEFLRVHRSHLVRADFIAGIAPWAHGDLKLTLKDGGELMLSRRYRGLLPDGWQGANPGH</sequence>
<keyword evidence="1" id="KW-0902">Two-component regulatory system</keyword>